<evidence type="ECO:0000256" key="9">
    <source>
        <dbReference type="HAMAP-Rule" id="MF_01023"/>
    </source>
</evidence>
<dbReference type="Gene3D" id="3.90.1150.10">
    <property type="entry name" value="Aspartate Aminotransferase, domain 1"/>
    <property type="match status" value="1"/>
</dbReference>
<dbReference type="GO" id="GO:0030170">
    <property type="term" value="F:pyridoxal phosphate binding"/>
    <property type="evidence" value="ECO:0007669"/>
    <property type="project" value="InterPro"/>
</dbReference>
<comment type="cofactor">
    <cofactor evidence="1 9">
        <name>pyridoxal 5'-phosphate</name>
        <dbReference type="ChEBI" id="CHEBI:597326"/>
    </cofactor>
</comment>
<organism evidence="11 12">
    <name type="scientific">Legionella busanensis</name>
    <dbReference type="NCBI Taxonomy" id="190655"/>
    <lineage>
        <taxon>Bacteria</taxon>
        <taxon>Pseudomonadati</taxon>
        <taxon>Pseudomonadota</taxon>
        <taxon>Gammaproteobacteria</taxon>
        <taxon>Legionellales</taxon>
        <taxon>Legionellaceae</taxon>
        <taxon>Legionella</taxon>
    </lineage>
</organism>
<evidence type="ECO:0000313" key="12">
    <source>
        <dbReference type="Proteomes" id="UP000254794"/>
    </source>
</evidence>
<evidence type="ECO:0000256" key="2">
    <source>
        <dbReference type="ARBA" id="ARBA00005011"/>
    </source>
</evidence>
<evidence type="ECO:0000256" key="7">
    <source>
        <dbReference type="ARBA" id="ARBA00022898"/>
    </source>
</evidence>
<keyword evidence="7 9" id="KW-0663">Pyridoxal phosphate</keyword>
<feature type="modified residue" description="N6-(pyridoxal phosphate)lysine" evidence="9">
    <location>
        <position position="231"/>
    </location>
</feature>
<evidence type="ECO:0000256" key="1">
    <source>
        <dbReference type="ARBA" id="ARBA00001933"/>
    </source>
</evidence>
<dbReference type="GO" id="GO:0000105">
    <property type="term" value="P:L-histidine biosynthetic process"/>
    <property type="evidence" value="ECO:0007669"/>
    <property type="project" value="UniProtKB-UniRule"/>
</dbReference>
<dbReference type="SUPFAM" id="SSF53383">
    <property type="entry name" value="PLP-dependent transferases"/>
    <property type="match status" value="1"/>
</dbReference>
<feature type="domain" description="Aminotransferase class I/classII large" evidence="10">
    <location>
        <begin position="36"/>
        <end position="361"/>
    </location>
</feature>
<keyword evidence="12" id="KW-1185">Reference proteome</keyword>
<dbReference type="PROSITE" id="PS00599">
    <property type="entry name" value="AA_TRANSFER_CLASS_2"/>
    <property type="match status" value="1"/>
</dbReference>
<comment type="subunit">
    <text evidence="4 9">Homodimer.</text>
</comment>
<comment type="similarity">
    <text evidence="3 9">Belongs to the class-II pyridoxal-phosphate-dependent aminotransferase family. Histidinol-phosphate aminotransferase subfamily.</text>
</comment>
<dbReference type="InterPro" id="IPR004839">
    <property type="entry name" value="Aminotransferase_I/II_large"/>
</dbReference>
<dbReference type="Pfam" id="PF00155">
    <property type="entry name" value="Aminotran_1_2"/>
    <property type="match status" value="1"/>
</dbReference>
<dbReference type="GO" id="GO:0004400">
    <property type="term" value="F:histidinol-phosphate transaminase activity"/>
    <property type="evidence" value="ECO:0007669"/>
    <property type="project" value="UniProtKB-UniRule"/>
</dbReference>
<protein>
    <recommendedName>
        <fullName evidence="9">Histidinol-phosphate aminotransferase</fullName>
        <ecNumber evidence="9">2.6.1.9</ecNumber>
    </recommendedName>
    <alternativeName>
        <fullName evidence="9">Imidazole acetol-phosphate transaminase</fullName>
    </alternativeName>
</protein>
<dbReference type="HAMAP" id="MF_01023">
    <property type="entry name" value="HisC_aminotrans_2"/>
    <property type="match status" value="1"/>
</dbReference>
<proteinExistence type="inferred from homology"/>
<keyword evidence="5 9" id="KW-0032">Aminotransferase</keyword>
<dbReference type="OrthoDB" id="9813612at2"/>
<dbReference type="PANTHER" id="PTHR43643:SF3">
    <property type="entry name" value="HISTIDINOL-PHOSPHATE AMINOTRANSFERASE"/>
    <property type="match status" value="1"/>
</dbReference>
<dbReference type="RefSeq" id="WP_115330424.1">
    <property type="nucleotide sequence ID" value="NZ_CAAAHP010000004.1"/>
</dbReference>
<sequence>MPCDYQQLPHDGIRNLKPYVPGKSIEELGQEKGLSEIIKLASNENPLGCSLKVKEAITQLAIAKMASYPAAGSHPLKKKLSEKLAITENQLILSNGSDLLFSLLLTVFGLHKNKSMLTHEYAFITYSIQAQTLGVPVQISPLLPNWEVNIEAMVKMANANTSLIFLANPNNPTGLLIPLEKIHYLLKHVPDSTIVVIDEAYYEYAYQSNQRASLSLLSEFPNLVVTRTFSKAYGLAGLRLGYAVAHPDIINLLYRIQLPFTVNQVALAGGNAALEDESFLAETIKLNAQELKQMQQRLTDLNLQFLPSAGNFIIFDCGQNSLPIYEQLLAEGIIVRPLHNYNLPNHLRVSVGLPEQNTHFLKNLAIILRK</sequence>
<reference evidence="11 12" key="1">
    <citation type="submission" date="2018-06" db="EMBL/GenBank/DDBJ databases">
        <authorList>
            <consortium name="Pathogen Informatics"/>
            <person name="Doyle S."/>
        </authorList>
    </citation>
    <scope>NUCLEOTIDE SEQUENCE [LARGE SCALE GENOMIC DNA]</scope>
    <source>
        <strain evidence="11 12">NCTC13316</strain>
    </source>
</reference>
<dbReference type="InterPro" id="IPR015424">
    <property type="entry name" value="PyrdxlP-dep_Trfase"/>
</dbReference>
<evidence type="ECO:0000256" key="4">
    <source>
        <dbReference type="ARBA" id="ARBA00011738"/>
    </source>
</evidence>
<evidence type="ECO:0000256" key="5">
    <source>
        <dbReference type="ARBA" id="ARBA00022576"/>
    </source>
</evidence>
<comment type="pathway">
    <text evidence="2 9">Amino-acid biosynthesis; L-histidine biosynthesis; L-histidine from 5-phospho-alpha-D-ribose 1-diphosphate: step 7/9.</text>
</comment>
<dbReference type="UniPathway" id="UPA00031">
    <property type="reaction ID" value="UER00012"/>
</dbReference>
<dbReference type="InterPro" id="IPR015422">
    <property type="entry name" value="PyrdxlP-dep_Trfase_small"/>
</dbReference>
<dbReference type="AlphaFoldDB" id="A0A378JKI1"/>
<dbReference type="PANTHER" id="PTHR43643">
    <property type="entry name" value="HISTIDINOL-PHOSPHATE AMINOTRANSFERASE 2"/>
    <property type="match status" value="1"/>
</dbReference>
<dbReference type="InterPro" id="IPR005861">
    <property type="entry name" value="HisP_aminotrans"/>
</dbReference>
<keyword evidence="9" id="KW-0028">Amino-acid biosynthesis</keyword>
<evidence type="ECO:0000256" key="3">
    <source>
        <dbReference type="ARBA" id="ARBA00007970"/>
    </source>
</evidence>
<evidence type="ECO:0000313" key="11">
    <source>
        <dbReference type="EMBL" id="STX50729.1"/>
    </source>
</evidence>
<name>A0A378JKI1_9GAMM</name>
<accession>A0A378JKI1</accession>
<keyword evidence="9" id="KW-0368">Histidine biosynthesis</keyword>
<dbReference type="NCBIfam" id="TIGR01141">
    <property type="entry name" value="hisC"/>
    <property type="match status" value="1"/>
</dbReference>
<keyword evidence="6 9" id="KW-0808">Transferase</keyword>
<evidence type="ECO:0000259" key="10">
    <source>
        <dbReference type="Pfam" id="PF00155"/>
    </source>
</evidence>
<gene>
    <name evidence="11" type="primary">hisC-2</name>
    <name evidence="9" type="synonym">hisC</name>
    <name evidence="11" type="ORF">NCTC13316_00816</name>
</gene>
<dbReference type="InterPro" id="IPR050106">
    <property type="entry name" value="HistidinolP_aminotransfase"/>
</dbReference>
<dbReference type="EMBL" id="UGOD01000001">
    <property type="protein sequence ID" value="STX50729.1"/>
    <property type="molecule type" value="Genomic_DNA"/>
</dbReference>
<dbReference type="Proteomes" id="UP000254794">
    <property type="component" value="Unassembled WGS sequence"/>
</dbReference>
<dbReference type="InterPro" id="IPR001917">
    <property type="entry name" value="Aminotrans_II_pyridoxalP_BS"/>
</dbReference>
<dbReference type="CDD" id="cd00609">
    <property type="entry name" value="AAT_like"/>
    <property type="match status" value="1"/>
</dbReference>
<dbReference type="InterPro" id="IPR015421">
    <property type="entry name" value="PyrdxlP-dep_Trfase_major"/>
</dbReference>
<evidence type="ECO:0000256" key="8">
    <source>
        <dbReference type="ARBA" id="ARBA00047481"/>
    </source>
</evidence>
<evidence type="ECO:0000256" key="6">
    <source>
        <dbReference type="ARBA" id="ARBA00022679"/>
    </source>
</evidence>
<dbReference type="Gene3D" id="3.40.640.10">
    <property type="entry name" value="Type I PLP-dependent aspartate aminotransferase-like (Major domain)"/>
    <property type="match status" value="1"/>
</dbReference>
<comment type="catalytic activity">
    <reaction evidence="8 9">
        <text>L-histidinol phosphate + 2-oxoglutarate = 3-(imidazol-4-yl)-2-oxopropyl phosphate + L-glutamate</text>
        <dbReference type="Rhea" id="RHEA:23744"/>
        <dbReference type="ChEBI" id="CHEBI:16810"/>
        <dbReference type="ChEBI" id="CHEBI:29985"/>
        <dbReference type="ChEBI" id="CHEBI:57766"/>
        <dbReference type="ChEBI" id="CHEBI:57980"/>
        <dbReference type="EC" id="2.6.1.9"/>
    </reaction>
</comment>
<dbReference type="EC" id="2.6.1.9" evidence="9"/>